<keyword evidence="8" id="KW-1185">Reference proteome</keyword>
<dbReference type="InterPro" id="IPR001737">
    <property type="entry name" value="KsgA/Erm"/>
</dbReference>
<dbReference type="GO" id="GO:0003723">
    <property type="term" value="F:RNA binding"/>
    <property type="evidence" value="ECO:0007669"/>
    <property type="project" value="UniProtKB-UniRule"/>
</dbReference>
<evidence type="ECO:0000256" key="4">
    <source>
        <dbReference type="ARBA" id="ARBA00022884"/>
    </source>
</evidence>
<feature type="domain" description="Ribosomal RNA adenine methylase transferase N-terminal" evidence="6">
    <location>
        <begin position="17"/>
        <end position="183"/>
    </location>
</feature>
<evidence type="ECO:0000313" key="8">
    <source>
        <dbReference type="Proteomes" id="UP001059824"/>
    </source>
</evidence>
<dbReference type="PROSITE" id="PS01131">
    <property type="entry name" value="RRNA_A_DIMETH"/>
    <property type="match status" value="1"/>
</dbReference>
<feature type="binding site" evidence="5">
    <location>
        <position position="58"/>
    </location>
    <ligand>
        <name>S-adenosyl-L-methionine</name>
        <dbReference type="ChEBI" id="CHEBI:59789"/>
    </ligand>
</feature>
<keyword evidence="1 5" id="KW-0489">Methyltransferase</keyword>
<accession>A0A857MKB4</accession>
<evidence type="ECO:0000256" key="3">
    <source>
        <dbReference type="ARBA" id="ARBA00022691"/>
    </source>
</evidence>
<feature type="binding site" evidence="5">
    <location>
        <position position="37"/>
    </location>
    <ligand>
        <name>S-adenosyl-L-methionine</name>
        <dbReference type="ChEBI" id="CHEBI:59789"/>
    </ligand>
</feature>
<name>A0A857MKB4_9BACT</name>
<dbReference type="SMART" id="SM00650">
    <property type="entry name" value="rADc"/>
    <property type="match status" value="1"/>
</dbReference>
<dbReference type="PANTHER" id="PTHR11727">
    <property type="entry name" value="DIMETHYLADENOSINE TRANSFERASE"/>
    <property type="match status" value="1"/>
</dbReference>
<dbReference type="EMBL" id="CP045921">
    <property type="protein sequence ID" value="QHN43034.1"/>
    <property type="molecule type" value="Genomic_DNA"/>
</dbReference>
<evidence type="ECO:0000256" key="5">
    <source>
        <dbReference type="PROSITE-ProRule" id="PRU01026"/>
    </source>
</evidence>
<protein>
    <submittedName>
        <fullName evidence="7">Methyltransferase domain-containing protein</fullName>
    </submittedName>
</protein>
<dbReference type="SUPFAM" id="SSF53335">
    <property type="entry name" value="S-adenosyl-L-methionine-dependent methyltransferases"/>
    <property type="match status" value="1"/>
</dbReference>
<feature type="binding site" evidence="5">
    <location>
        <position position="12"/>
    </location>
    <ligand>
        <name>S-adenosyl-L-methionine</name>
        <dbReference type="ChEBI" id="CHEBI:59789"/>
    </ligand>
</feature>
<evidence type="ECO:0000256" key="2">
    <source>
        <dbReference type="ARBA" id="ARBA00022679"/>
    </source>
</evidence>
<dbReference type="GO" id="GO:0000179">
    <property type="term" value="F:rRNA (adenine-N6,N6-)-dimethyltransferase activity"/>
    <property type="evidence" value="ECO:0007669"/>
    <property type="project" value="UniProtKB-UniRule"/>
</dbReference>
<dbReference type="KEGG" id="mama:GII36_04220"/>
<dbReference type="PANTHER" id="PTHR11727:SF7">
    <property type="entry name" value="DIMETHYLADENOSINE TRANSFERASE-RELATED"/>
    <property type="match status" value="1"/>
</dbReference>
<dbReference type="Gene3D" id="3.40.50.150">
    <property type="entry name" value="Vaccinia Virus protein VP39"/>
    <property type="match status" value="1"/>
</dbReference>
<dbReference type="CDD" id="cd02440">
    <property type="entry name" value="AdoMet_MTases"/>
    <property type="match status" value="1"/>
</dbReference>
<sequence length="238" mass="27108">MKRLHTKSQNFLRSPSIVKTLVGHSNIKRSDTVYDIGAGSGIISYVLSDACRQVVAVEQDSRMITKLHDNLDDLHNVTIQKGDALTITLPTTPYKVFANIPFHLSSPILRRFTEAERPPTAIYLIVQKQFAEKLLIGNENFTGLLGVYIAPHFTTRIRYKLLRSDYRPAPAVDTVLVELLRRNEPLLPSTDMVSYREFVERCFSRQKYFDTLSTGKRPSQLSLGEWLGLFARHSKKSK</sequence>
<organism evidence="7 8">
    <name type="scientific">Candidatus Mycosynbacter amalyticus</name>
    <dbReference type="NCBI Taxonomy" id="2665156"/>
    <lineage>
        <taxon>Bacteria</taxon>
        <taxon>Candidatus Saccharimonadota</taxon>
        <taxon>Candidatus Saccharimonadota incertae sedis</taxon>
        <taxon>Candidatus Mycosynbacter</taxon>
    </lineage>
</organism>
<proteinExistence type="inferred from homology"/>
<evidence type="ECO:0000259" key="6">
    <source>
        <dbReference type="SMART" id="SM00650"/>
    </source>
</evidence>
<comment type="similarity">
    <text evidence="5">Belongs to the class I-like SAM-binding methyltransferase superfamily. rRNA adenine N(6)-methyltransferase family.</text>
</comment>
<feature type="binding site" evidence="5">
    <location>
        <position position="10"/>
    </location>
    <ligand>
        <name>S-adenosyl-L-methionine</name>
        <dbReference type="ChEBI" id="CHEBI:59789"/>
    </ligand>
</feature>
<dbReference type="InterPro" id="IPR023165">
    <property type="entry name" value="rRNA_Ade_diMease-like_C"/>
</dbReference>
<dbReference type="AlphaFoldDB" id="A0A857MKB4"/>
<dbReference type="InterPro" id="IPR020596">
    <property type="entry name" value="rRNA_Ade_Mease_Trfase_CS"/>
</dbReference>
<dbReference type="Gene3D" id="1.10.8.100">
    <property type="entry name" value="Ribosomal RNA adenine dimethylase-like, domain 2"/>
    <property type="match status" value="1"/>
</dbReference>
<feature type="binding site" evidence="5">
    <location>
        <position position="99"/>
    </location>
    <ligand>
        <name>S-adenosyl-L-methionine</name>
        <dbReference type="ChEBI" id="CHEBI:59789"/>
    </ligand>
</feature>
<keyword evidence="3 5" id="KW-0949">S-adenosyl-L-methionine</keyword>
<dbReference type="RefSeq" id="WP_260762799.1">
    <property type="nucleotide sequence ID" value="NZ_CP045921.1"/>
</dbReference>
<evidence type="ECO:0000256" key="1">
    <source>
        <dbReference type="ARBA" id="ARBA00022603"/>
    </source>
</evidence>
<dbReference type="InterPro" id="IPR029063">
    <property type="entry name" value="SAM-dependent_MTases_sf"/>
</dbReference>
<dbReference type="Proteomes" id="UP001059824">
    <property type="component" value="Chromosome"/>
</dbReference>
<dbReference type="Pfam" id="PF00398">
    <property type="entry name" value="RrnaAD"/>
    <property type="match status" value="1"/>
</dbReference>
<reference evidence="7" key="1">
    <citation type="journal article" date="2021" name="Nat. Microbiol.">
        <title>Cocultivation of an ultrasmall environmental parasitic bacterium with lytic ability against bacteria associated with wastewater foams.</title>
        <authorList>
            <person name="Batinovic S."/>
            <person name="Rose J.J.A."/>
            <person name="Ratcliffe J."/>
            <person name="Seviour R.J."/>
            <person name="Petrovski S."/>
        </authorList>
    </citation>
    <scope>NUCLEOTIDE SEQUENCE</scope>
    <source>
        <strain evidence="7">JR1</strain>
    </source>
</reference>
<keyword evidence="2 5" id="KW-0808">Transferase</keyword>
<dbReference type="PROSITE" id="PS51689">
    <property type="entry name" value="SAM_RNA_A_N6_MT"/>
    <property type="match status" value="1"/>
</dbReference>
<keyword evidence="4 5" id="KW-0694">RNA-binding</keyword>
<feature type="binding site" evidence="5">
    <location>
        <position position="83"/>
    </location>
    <ligand>
        <name>S-adenosyl-L-methionine</name>
        <dbReference type="ChEBI" id="CHEBI:59789"/>
    </ligand>
</feature>
<gene>
    <name evidence="7" type="ORF">GII36_04220</name>
</gene>
<evidence type="ECO:0000313" key="7">
    <source>
        <dbReference type="EMBL" id="QHN43034.1"/>
    </source>
</evidence>
<dbReference type="InterPro" id="IPR020598">
    <property type="entry name" value="rRNA_Ade_methylase_Trfase_N"/>
</dbReference>